<gene>
    <name evidence="1" type="ORF">QR680_010565</name>
</gene>
<accession>A0AA39MC15</accession>
<sequence>MLALFKRKKRERIYKVEIAVTLWSGLKIRLMDKNSNVLDGRLDDIEAELIQLTSEGVQKAGYQTVPLNDSACKHVLRVCRRSSVFYAGNEWSPFKLKILQSAVKGGKLEDVVLGNLAGSSSALQKVLMAIVKQGIWRRMWILTEMDLKFVQNVVMWWKKRDPDQKNRIFACEVPLSFEASMIYSQCRKDNGVSVIVHPKASSSVMQIHWEKRMIVIEFNPSPIADVINVNLNV</sequence>
<comment type="caution">
    <text evidence="1">The sequence shown here is derived from an EMBL/GenBank/DDBJ whole genome shotgun (WGS) entry which is preliminary data.</text>
</comment>
<dbReference type="Proteomes" id="UP001175271">
    <property type="component" value="Unassembled WGS sequence"/>
</dbReference>
<proteinExistence type="predicted"/>
<organism evidence="1 2">
    <name type="scientific">Steinernema hermaphroditum</name>
    <dbReference type="NCBI Taxonomy" id="289476"/>
    <lineage>
        <taxon>Eukaryota</taxon>
        <taxon>Metazoa</taxon>
        <taxon>Ecdysozoa</taxon>
        <taxon>Nematoda</taxon>
        <taxon>Chromadorea</taxon>
        <taxon>Rhabditida</taxon>
        <taxon>Tylenchina</taxon>
        <taxon>Panagrolaimomorpha</taxon>
        <taxon>Strongyloidoidea</taxon>
        <taxon>Steinernematidae</taxon>
        <taxon>Steinernema</taxon>
    </lineage>
</organism>
<evidence type="ECO:0000313" key="1">
    <source>
        <dbReference type="EMBL" id="KAK0428045.1"/>
    </source>
</evidence>
<name>A0AA39MC15_9BILA</name>
<reference evidence="1" key="1">
    <citation type="submission" date="2023-06" db="EMBL/GenBank/DDBJ databases">
        <title>Genomic analysis of the entomopathogenic nematode Steinernema hermaphroditum.</title>
        <authorList>
            <person name="Schwarz E.M."/>
            <person name="Heppert J.K."/>
            <person name="Baniya A."/>
            <person name="Schwartz H.T."/>
            <person name="Tan C.-H."/>
            <person name="Antoshechkin I."/>
            <person name="Sternberg P.W."/>
            <person name="Goodrich-Blair H."/>
            <person name="Dillman A.R."/>
        </authorList>
    </citation>
    <scope>NUCLEOTIDE SEQUENCE</scope>
    <source>
        <strain evidence="1">PS9179</strain>
        <tissue evidence="1">Whole animal</tissue>
    </source>
</reference>
<protein>
    <submittedName>
        <fullName evidence="1">Uncharacterized protein</fullName>
    </submittedName>
</protein>
<dbReference type="AlphaFoldDB" id="A0AA39MC15"/>
<evidence type="ECO:0000313" key="2">
    <source>
        <dbReference type="Proteomes" id="UP001175271"/>
    </source>
</evidence>
<keyword evidence="2" id="KW-1185">Reference proteome</keyword>
<dbReference type="EMBL" id="JAUCMV010000001">
    <property type="protein sequence ID" value="KAK0428045.1"/>
    <property type="molecule type" value="Genomic_DNA"/>
</dbReference>